<dbReference type="Proteomes" id="UP001479436">
    <property type="component" value="Unassembled WGS sequence"/>
</dbReference>
<feature type="domain" description="Nudix hydrolase" evidence="1">
    <location>
        <begin position="3"/>
        <end position="137"/>
    </location>
</feature>
<protein>
    <recommendedName>
        <fullName evidence="1">Nudix hydrolase domain-containing protein</fullName>
    </recommendedName>
</protein>
<dbReference type="EMBL" id="JASJQH010000078">
    <property type="protein sequence ID" value="KAK9767432.1"/>
    <property type="molecule type" value="Genomic_DNA"/>
</dbReference>
<sequence>MKQVQVGCAGIIFRPDGKFLIGKRKGSQGEGTWALPGGHLEFGESFEACVSRKSYTLFLNSGHNRANLLTQSTSQGETEEETGLVIPASNFKYFYAVNAPMPADNKHYVTVFLRADLQETEPKAMVSYFLTLITAAH</sequence>
<reference evidence="2 3" key="1">
    <citation type="submission" date="2023-04" db="EMBL/GenBank/DDBJ databases">
        <title>Genome of Basidiobolus ranarum AG-B5.</title>
        <authorList>
            <person name="Stajich J.E."/>
            <person name="Carter-House D."/>
            <person name="Gryganskyi A."/>
        </authorList>
    </citation>
    <scope>NUCLEOTIDE SEQUENCE [LARGE SCALE GENOMIC DNA]</scope>
    <source>
        <strain evidence="2 3">AG-B5</strain>
    </source>
</reference>
<dbReference type="InterPro" id="IPR015797">
    <property type="entry name" value="NUDIX_hydrolase-like_dom_sf"/>
</dbReference>
<dbReference type="SUPFAM" id="SSF55811">
    <property type="entry name" value="Nudix"/>
    <property type="match status" value="1"/>
</dbReference>
<accession>A0ABR2X0Y3</accession>
<dbReference type="InterPro" id="IPR000086">
    <property type="entry name" value="NUDIX_hydrolase_dom"/>
</dbReference>
<proteinExistence type="predicted"/>
<dbReference type="CDD" id="cd04678">
    <property type="entry name" value="NUDIX_MTH2_Nudt15"/>
    <property type="match status" value="1"/>
</dbReference>
<keyword evidence="3" id="KW-1185">Reference proteome</keyword>
<dbReference type="PANTHER" id="PTHR16099">
    <property type="entry name" value="8-OXO-DGTP DIPHOSPHATES NUDT15"/>
    <property type="match status" value="1"/>
</dbReference>
<evidence type="ECO:0000313" key="2">
    <source>
        <dbReference type="EMBL" id="KAK9767432.1"/>
    </source>
</evidence>
<name>A0ABR2X0Y3_9FUNG</name>
<comment type="caution">
    <text evidence="2">The sequence shown here is derived from an EMBL/GenBank/DDBJ whole genome shotgun (WGS) entry which is preliminary data.</text>
</comment>
<dbReference type="PROSITE" id="PS51462">
    <property type="entry name" value="NUDIX"/>
    <property type="match status" value="1"/>
</dbReference>
<dbReference type="Pfam" id="PF00293">
    <property type="entry name" value="NUDIX"/>
    <property type="match status" value="1"/>
</dbReference>
<dbReference type="Gene3D" id="3.90.79.10">
    <property type="entry name" value="Nucleoside Triphosphate Pyrophosphohydrolase"/>
    <property type="match status" value="2"/>
</dbReference>
<dbReference type="PANTHER" id="PTHR16099:SF5">
    <property type="entry name" value="NUCLEOTIDE TRIPHOSPHATE DIPHOSPHATASE NUDT15"/>
    <property type="match status" value="1"/>
</dbReference>
<gene>
    <name evidence="2" type="ORF">K7432_002790</name>
</gene>
<evidence type="ECO:0000259" key="1">
    <source>
        <dbReference type="PROSITE" id="PS51462"/>
    </source>
</evidence>
<organism evidence="2 3">
    <name type="scientific">Basidiobolus ranarum</name>
    <dbReference type="NCBI Taxonomy" id="34480"/>
    <lineage>
        <taxon>Eukaryota</taxon>
        <taxon>Fungi</taxon>
        <taxon>Fungi incertae sedis</taxon>
        <taxon>Zoopagomycota</taxon>
        <taxon>Entomophthoromycotina</taxon>
        <taxon>Basidiobolomycetes</taxon>
        <taxon>Basidiobolales</taxon>
        <taxon>Basidiobolaceae</taxon>
        <taxon>Basidiobolus</taxon>
    </lineage>
</organism>
<evidence type="ECO:0000313" key="3">
    <source>
        <dbReference type="Proteomes" id="UP001479436"/>
    </source>
</evidence>